<dbReference type="Proteomes" id="UP000789405">
    <property type="component" value="Unassembled WGS sequence"/>
</dbReference>
<evidence type="ECO:0000313" key="3">
    <source>
        <dbReference type="Proteomes" id="UP000789405"/>
    </source>
</evidence>
<dbReference type="OrthoDB" id="2338512at2759"/>
<sequence length="781" mass="90356">MHLFKKEKVFKFKIDNEEPFTKPFKQSTNLKDVREELAKDKNYLKADKLQFIDKDGTLITYECEKSYNLEEICDGNSIIHVKNFLKNIDVYIDDSEVSDFLDPNVKLEKIRDHFKRIKDDKGDFFFRKPDGSIAKPEEEISRDLKKILKNNDTLYISTLQDSDIIICIYSDKTSVYNHTFKRTLHKGMYLSQIRSELANSEASERMRSSYHFSDQKHVPISEFDEDKKRLYEILHINEQGPNVLKILKEDGPDLARLVNKCGYGFIIDKDSATVKQIKHPKPRAFTVKTTQPYIDDDHTEGKFECKSEFHELCKRNFITFGNANFVLPLISISFGIDQRSSREKLNFYETYTKYSYLKKRHATMEINESNIILTDEFKHEVEAALEGGTRNKIVTKLKDIANKYGHFYARSISFGGVSIEKIANVEQTSGHKHAEETRIQASSNLLNNGISLGITAGIASNTEKSKGNARSTHKIKGGDISQFVVDNPACWINSLKDSDTWDIIEYRDIYSIFDLLKDGLRNKVLKTLGKRILKVGIEKIKYPTDKNKPYGIYIGRKLDDISNIENCEIFTTVMKERNRHIFSSYVAYDAPDAPVIFIQRIPSQKKPKKKYRAIEIGWIVVGYPDDTFDLDISNQVMSGKYGNSSDVMVANPYTISNIPHQIDWPNEEKFVTIYVGNCFESNMYEKEVRWNYMNRKDKIFCSILEGINTDENKKLIFANQLFENPECSHHGVINIALGSPDYLLRGPLTKPAFKKSKLDILYLNYPQEKDHMYLVRLSYVK</sequence>
<feature type="domain" description="MACPF-like" evidence="1">
    <location>
        <begin position="325"/>
        <end position="524"/>
    </location>
</feature>
<protein>
    <submittedName>
        <fullName evidence="2">8914_t:CDS:1</fullName>
    </submittedName>
</protein>
<comment type="caution">
    <text evidence="2">The sequence shown here is derived from an EMBL/GenBank/DDBJ whole genome shotgun (WGS) entry which is preliminary data.</text>
</comment>
<dbReference type="InterPro" id="IPR054586">
    <property type="entry name" value="MACPF_1_fungal"/>
</dbReference>
<reference evidence="2" key="1">
    <citation type="submission" date="2021-06" db="EMBL/GenBank/DDBJ databases">
        <authorList>
            <person name="Kallberg Y."/>
            <person name="Tangrot J."/>
            <person name="Rosling A."/>
        </authorList>
    </citation>
    <scope>NUCLEOTIDE SEQUENCE</scope>
    <source>
        <strain evidence="2">MA453B</strain>
    </source>
</reference>
<gene>
    <name evidence="2" type="ORF">DERYTH_LOCUS12494</name>
</gene>
<name>A0A9N9ES32_9GLOM</name>
<dbReference type="EMBL" id="CAJVPY010008213">
    <property type="protein sequence ID" value="CAG8692917.1"/>
    <property type="molecule type" value="Genomic_DNA"/>
</dbReference>
<organism evidence="2 3">
    <name type="scientific">Dentiscutata erythropus</name>
    <dbReference type="NCBI Taxonomy" id="1348616"/>
    <lineage>
        <taxon>Eukaryota</taxon>
        <taxon>Fungi</taxon>
        <taxon>Fungi incertae sedis</taxon>
        <taxon>Mucoromycota</taxon>
        <taxon>Glomeromycotina</taxon>
        <taxon>Glomeromycetes</taxon>
        <taxon>Diversisporales</taxon>
        <taxon>Gigasporaceae</taxon>
        <taxon>Dentiscutata</taxon>
    </lineage>
</organism>
<dbReference type="AlphaFoldDB" id="A0A9N9ES32"/>
<evidence type="ECO:0000313" key="2">
    <source>
        <dbReference type="EMBL" id="CAG8692917.1"/>
    </source>
</evidence>
<accession>A0A9N9ES32</accession>
<evidence type="ECO:0000259" key="1">
    <source>
        <dbReference type="Pfam" id="PF22693"/>
    </source>
</evidence>
<proteinExistence type="predicted"/>
<keyword evidence="3" id="KW-1185">Reference proteome</keyword>
<dbReference type="Pfam" id="PF22693">
    <property type="entry name" value="MACPF_1"/>
    <property type="match status" value="1"/>
</dbReference>